<dbReference type="Gene3D" id="3.40.50.2000">
    <property type="entry name" value="Glycogen Phosphorylase B"/>
    <property type="match status" value="2"/>
</dbReference>
<evidence type="ECO:0000259" key="4">
    <source>
        <dbReference type="Pfam" id="PF13439"/>
    </source>
</evidence>
<dbReference type="CDD" id="cd03801">
    <property type="entry name" value="GT4_PimA-like"/>
    <property type="match status" value="1"/>
</dbReference>
<accession>A0A540VTP3</accession>
<evidence type="ECO:0000259" key="3">
    <source>
        <dbReference type="Pfam" id="PF00534"/>
    </source>
</evidence>
<organism evidence="5 6">
    <name type="scientific">Spiribacter salinus</name>
    <dbReference type="NCBI Taxonomy" id="1335746"/>
    <lineage>
        <taxon>Bacteria</taxon>
        <taxon>Pseudomonadati</taxon>
        <taxon>Pseudomonadota</taxon>
        <taxon>Gammaproteobacteria</taxon>
        <taxon>Chromatiales</taxon>
        <taxon>Ectothiorhodospiraceae</taxon>
        <taxon>Spiribacter</taxon>
    </lineage>
</organism>
<dbReference type="GO" id="GO:0016757">
    <property type="term" value="F:glycosyltransferase activity"/>
    <property type="evidence" value="ECO:0007669"/>
    <property type="project" value="UniProtKB-KW"/>
</dbReference>
<reference evidence="5 6" key="1">
    <citation type="submission" date="2019-06" db="EMBL/GenBank/DDBJ databases">
        <title>Metagenome assembled Genome of Spiribacter salinus SL48-SHIP from the microbial mat of Salt Lake 48 (Novosibirsk region, Russia).</title>
        <authorList>
            <person name="Shipova A."/>
            <person name="Rozanov A.S."/>
            <person name="Bryanskaya A.V."/>
            <person name="Peltek S.E."/>
        </authorList>
    </citation>
    <scope>NUCLEOTIDE SEQUENCE [LARGE SCALE GENOMIC DNA]</scope>
    <source>
        <strain evidence="5">SL48-SHIP-2</strain>
    </source>
</reference>
<dbReference type="PANTHER" id="PTHR12526">
    <property type="entry name" value="GLYCOSYLTRANSFERASE"/>
    <property type="match status" value="1"/>
</dbReference>
<dbReference type="Proteomes" id="UP000315400">
    <property type="component" value="Unassembled WGS sequence"/>
</dbReference>
<evidence type="ECO:0000313" key="6">
    <source>
        <dbReference type="Proteomes" id="UP000315400"/>
    </source>
</evidence>
<keyword evidence="1" id="KW-0328">Glycosyltransferase</keyword>
<dbReference type="Pfam" id="PF13439">
    <property type="entry name" value="Glyco_transf_4"/>
    <property type="match status" value="1"/>
</dbReference>
<dbReference type="Pfam" id="PF00534">
    <property type="entry name" value="Glycos_transf_1"/>
    <property type="match status" value="1"/>
</dbReference>
<feature type="domain" description="Glycosyltransferase subfamily 4-like N-terminal" evidence="4">
    <location>
        <begin position="54"/>
        <end position="184"/>
    </location>
</feature>
<dbReference type="GO" id="GO:1901135">
    <property type="term" value="P:carbohydrate derivative metabolic process"/>
    <property type="evidence" value="ECO:0007669"/>
    <property type="project" value="UniProtKB-ARBA"/>
</dbReference>
<proteinExistence type="predicted"/>
<gene>
    <name evidence="5" type="ORF">FKY71_05030</name>
</gene>
<dbReference type="EMBL" id="VIFK01000023">
    <property type="protein sequence ID" value="TQF00113.1"/>
    <property type="molecule type" value="Genomic_DNA"/>
</dbReference>
<dbReference type="PANTHER" id="PTHR12526:SF510">
    <property type="entry name" value="D-INOSITOL 3-PHOSPHATE GLYCOSYLTRANSFERASE"/>
    <property type="match status" value="1"/>
</dbReference>
<feature type="domain" description="Glycosyl transferase family 1" evidence="3">
    <location>
        <begin position="194"/>
        <end position="352"/>
    </location>
</feature>
<evidence type="ECO:0000256" key="2">
    <source>
        <dbReference type="ARBA" id="ARBA00022679"/>
    </source>
</evidence>
<dbReference type="InterPro" id="IPR001296">
    <property type="entry name" value="Glyco_trans_1"/>
</dbReference>
<sequence length="386" mass="41676">MPSSDQILEDRKVRPGTGSAARVLRVLHVGPLPPPVGGMATVIRGLQEHQPHQMRVLDTRKTTPEGRRLWRGIVAQLRLLLQLVSACCGWRPHIVHVHTCSAPTFWRSAVDVMVARLLGRRVVLHVHGARFHRFLAGLGRGAAFWARRTFAMAHATIVLGSDWREIIAPWCPPGRVHVVPNGVEVPEVPADRSAGKPLHLVCLANYEMRKGQGDLIRALAELGPETEVTLALAGAETEKGTKAQLARLAESLGVAERVTLADPVSGKDKDELLVAAHVFALASYDEGLPMAMLEAMANAMPVIVTRVGAIPEVITDREDGYLVECGDVKAIAAVIRELAASPSAVRRVGQAGHALAAREYSLARVVGDVESVYTSLWPPAAREVST</sequence>
<protein>
    <submittedName>
        <fullName evidence="5">Glycosyltransferase family 4 protein</fullName>
    </submittedName>
</protein>
<dbReference type="SUPFAM" id="SSF53756">
    <property type="entry name" value="UDP-Glycosyltransferase/glycogen phosphorylase"/>
    <property type="match status" value="1"/>
</dbReference>
<evidence type="ECO:0000313" key="5">
    <source>
        <dbReference type="EMBL" id="TQF00113.1"/>
    </source>
</evidence>
<dbReference type="AlphaFoldDB" id="A0A540VTP3"/>
<evidence type="ECO:0000256" key="1">
    <source>
        <dbReference type="ARBA" id="ARBA00022676"/>
    </source>
</evidence>
<name>A0A540VTP3_9GAMM</name>
<keyword evidence="2 5" id="KW-0808">Transferase</keyword>
<dbReference type="InterPro" id="IPR028098">
    <property type="entry name" value="Glyco_trans_4-like_N"/>
</dbReference>
<comment type="caution">
    <text evidence="5">The sequence shown here is derived from an EMBL/GenBank/DDBJ whole genome shotgun (WGS) entry which is preliminary data.</text>
</comment>